<dbReference type="SUPFAM" id="SSF52540">
    <property type="entry name" value="P-loop containing nucleoside triphosphate hydrolases"/>
    <property type="match status" value="1"/>
</dbReference>
<dbReference type="GO" id="GO:0004019">
    <property type="term" value="F:adenylosuccinate synthase activity"/>
    <property type="evidence" value="ECO:0007669"/>
    <property type="project" value="InterPro"/>
</dbReference>
<keyword evidence="2" id="KW-0479">Metal-binding</keyword>
<proteinExistence type="predicted"/>
<sequence>MKTGKFNVVVDGQWGSCGKGKTVTSLADKFRPEFVSTTNMPNAGHTAVWDDGRKFVAKSLPVAAILRKWIANQGYKPTIILGASSAFRVENLLKEVEECLLDATSLWIHERSGVMTDRHAKMEMGQGGTKHIASTMQGCGAFLAEKIMRGEDVELAGGDSRLRRHIFPGLSMELNEKLSFDETILHEGAQGFSLDISHGSHYPFCTSRGTTATQNMADMGINPRKLGDIYLVIRPFPIRVGNVVEGGKMVGYSGDCYEDQEEMKWADVGEIAGVGTEEFSGELTTVTKRLRRVFSFSKIQLREAVEINGANKLVLNFADYLDWNCRGCDDWENLPNIVLDFIGMCEGVAGIPVVIVGTGAKNGDTCWRNQ</sequence>
<dbReference type="InterPro" id="IPR042109">
    <property type="entry name" value="Adenylosuccinate_synth_dom1"/>
</dbReference>
<dbReference type="GO" id="GO:0046872">
    <property type="term" value="F:metal ion binding"/>
    <property type="evidence" value="ECO:0007669"/>
    <property type="project" value="UniProtKB-KW"/>
</dbReference>
<dbReference type="GO" id="GO:0005737">
    <property type="term" value="C:cytoplasm"/>
    <property type="evidence" value="ECO:0007669"/>
    <property type="project" value="TreeGrafter"/>
</dbReference>
<evidence type="ECO:0008006" key="8">
    <source>
        <dbReference type="Google" id="ProtNLM"/>
    </source>
</evidence>
<evidence type="ECO:0000256" key="1">
    <source>
        <dbReference type="ARBA" id="ARBA00022598"/>
    </source>
</evidence>
<dbReference type="PANTHER" id="PTHR11846">
    <property type="entry name" value="ADENYLOSUCCINATE SYNTHETASE"/>
    <property type="match status" value="1"/>
</dbReference>
<name>A0A0F9U555_9ZZZZ</name>
<dbReference type="SMART" id="SM00788">
    <property type="entry name" value="Adenylsucc_synt"/>
    <property type="match status" value="1"/>
</dbReference>
<keyword evidence="5" id="KW-0460">Magnesium</keyword>
<dbReference type="EMBL" id="LAZR01000129">
    <property type="protein sequence ID" value="KKN88355.1"/>
    <property type="molecule type" value="Genomic_DNA"/>
</dbReference>
<keyword evidence="1" id="KW-0436">Ligase</keyword>
<dbReference type="GO" id="GO:0005525">
    <property type="term" value="F:GTP binding"/>
    <property type="evidence" value="ECO:0007669"/>
    <property type="project" value="UniProtKB-KW"/>
</dbReference>
<dbReference type="GO" id="GO:0044208">
    <property type="term" value="P:'de novo' AMP biosynthetic process"/>
    <property type="evidence" value="ECO:0007669"/>
    <property type="project" value="TreeGrafter"/>
</dbReference>
<reference evidence="7" key="1">
    <citation type="journal article" date="2015" name="Nature">
        <title>Complex archaea that bridge the gap between prokaryotes and eukaryotes.</title>
        <authorList>
            <person name="Spang A."/>
            <person name="Saw J.H."/>
            <person name="Jorgensen S.L."/>
            <person name="Zaremba-Niedzwiedzka K."/>
            <person name="Martijn J."/>
            <person name="Lind A.E."/>
            <person name="van Eijk R."/>
            <person name="Schleper C."/>
            <person name="Guy L."/>
            <person name="Ettema T.J."/>
        </authorList>
    </citation>
    <scope>NUCLEOTIDE SEQUENCE</scope>
</reference>
<evidence type="ECO:0000313" key="7">
    <source>
        <dbReference type="EMBL" id="KKN88355.1"/>
    </source>
</evidence>
<organism evidence="7">
    <name type="scientific">marine sediment metagenome</name>
    <dbReference type="NCBI Taxonomy" id="412755"/>
    <lineage>
        <taxon>unclassified sequences</taxon>
        <taxon>metagenomes</taxon>
        <taxon>ecological metagenomes</taxon>
    </lineage>
</organism>
<protein>
    <recommendedName>
        <fullName evidence="8">Adenylosuccinate synthetase</fullName>
    </recommendedName>
</protein>
<gene>
    <name evidence="7" type="ORF">LCGC14_0249180</name>
</gene>
<accession>A0A0F9U555</accession>
<dbReference type="PANTHER" id="PTHR11846:SF0">
    <property type="entry name" value="ADENYLOSUCCINATE SYNTHETASE"/>
    <property type="match status" value="1"/>
</dbReference>
<dbReference type="Gene3D" id="3.40.440.10">
    <property type="entry name" value="Adenylosuccinate Synthetase, subunit A, domain 1"/>
    <property type="match status" value="2"/>
</dbReference>
<dbReference type="AlphaFoldDB" id="A0A0F9U555"/>
<comment type="caution">
    <text evidence="7">The sequence shown here is derived from an EMBL/GenBank/DDBJ whole genome shotgun (WGS) entry which is preliminary data.</text>
</comment>
<dbReference type="GO" id="GO:0046040">
    <property type="term" value="P:IMP metabolic process"/>
    <property type="evidence" value="ECO:0007669"/>
    <property type="project" value="TreeGrafter"/>
</dbReference>
<keyword evidence="6" id="KW-0342">GTP-binding</keyword>
<evidence type="ECO:0000256" key="6">
    <source>
        <dbReference type="ARBA" id="ARBA00023134"/>
    </source>
</evidence>
<evidence type="ECO:0000256" key="2">
    <source>
        <dbReference type="ARBA" id="ARBA00022723"/>
    </source>
</evidence>
<evidence type="ECO:0000256" key="3">
    <source>
        <dbReference type="ARBA" id="ARBA00022741"/>
    </source>
</evidence>
<keyword evidence="4" id="KW-0658">Purine biosynthesis</keyword>
<keyword evidence="3" id="KW-0547">Nucleotide-binding</keyword>
<dbReference type="Gene3D" id="3.90.170.10">
    <property type="entry name" value="Adenylosuccinate Synthetase, subunit A, domain 3"/>
    <property type="match status" value="1"/>
</dbReference>
<dbReference type="InterPro" id="IPR027417">
    <property type="entry name" value="P-loop_NTPase"/>
</dbReference>
<evidence type="ECO:0000256" key="5">
    <source>
        <dbReference type="ARBA" id="ARBA00022842"/>
    </source>
</evidence>
<evidence type="ECO:0000256" key="4">
    <source>
        <dbReference type="ARBA" id="ARBA00022755"/>
    </source>
</evidence>
<dbReference type="InterPro" id="IPR001114">
    <property type="entry name" value="Adenylosuccinate_synthetase"/>
</dbReference>
<dbReference type="InterPro" id="IPR042111">
    <property type="entry name" value="Adenylosuccinate_synth_dom3"/>
</dbReference>
<dbReference type="Pfam" id="PF00709">
    <property type="entry name" value="Adenylsucc_synt"/>
    <property type="match status" value="2"/>
</dbReference>